<dbReference type="PATRIC" id="fig|520764.3.peg.22"/>
<dbReference type="EC" id="4.3.1.3" evidence="2 6"/>
<sequence length="510" mass="54974">MVINGENLTIEDVLKVAVEGEKVELSAEAIEKIERSREYVENVVEKGEVIYGVTTGFGKFCNVVISPEDTRKLQINLIRSHAVGVGDYLPEEVVRAMMLLRVNALAKGYSGVRLSTIMTLIEMLNKGVTPLVPCQGSLGASGDLVPLAHMVLVMIGEGEAVYEGKVMTGGEALARAGIRPVILEAKEGLALINGTQAMSAIGSLAIAGAVNLSKVADICGALSFEALNGVIDALDERVQLVRPHPGQVSCARNMRKLLEGSEFVTRQGQLKVQDAYALRCIPQVHGAIKDAIRHVKRVLEIEINSATDNPLIFSEEERVISGGNFHGEPVAISMDYLSIAVSELANISERRVERLVNPHLNEGLPAFLTEKGGLNSGLMISQYTAAALVSENKTLSFPASVDSIPSSANQEDHVSMGTIAARKALKIVENTTNVLAIELLCAAQALDFRMEKNRSLKLGKGTDVVYKAVRDIVPKIVEDRVLSIDVKKLTNIIKNGELVRKIEEAIGDLE</sequence>
<dbReference type="Gene3D" id="1.10.275.10">
    <property type="entry name" value="Fumarase/aspartase (N-terminal domain)"/>
    <property type="match status" value="1"/>
</dbReference>
<evidence type="ECO:0000256" key="2">
    <source>
        <dbReference type="ARBA" id="ARBA00012994"/>
    </source>
</evidence>
<dbReference type="RefSeq" id="WP_066350545.1">
    <property type="nucleotide sequence ID" value="NZ_LOED01000001.1"/>
</dbReference>
<evidence type="ECO:0000256" key="4">
    <source>
        <dbReference type="ARBA" id="ARBA00023239"/>
    </source>
</evidence>
<dbReference type="NCBIfam" id="TIGR01225">
    <property type="entry name" value="hutH"/>
    <property type="match status" value="1"/>
</dbReference>
<dbReference type="STRING" id="520764.AN618_00200"/>
<comment type="similarity">
    <text evidence="6 7">Belongs to the PAL/histidase family.</text>
</comment>
<dbReference type="Proteomes" id="UP000070427">
    <property type="component" value="Unassembled WGS sequence"/>
</dbReference>
<evidence type="ECO:0000256" key="3">
    <source>
        <dbReference type="ARBA" id="ARBA00022808"/>
    </source>
</evidence>
<evidence type="ECO:0000256" key="5">
    <source>
        <dbReference type="ARBA" id="ARBA00049269"/>
    </source>
</evidence>
<dbReference type="OrthoDB" id="9806955at2"/>
<dbReference type="FunFam" id="1.20.200.10:FF:000003">
    <property type="entry name" value="Histidine ammonia-lyase"/>
    <property type="match status" value="1"/>
</dbReference>
<comment type="catalytic activity">
    <reaction evidence="5 6 8">
        <text>L-histidine = trans-urocanate + NH4(+)</text>
        <dbReference type="Rhea" id="RHEA:21232"/>
        <dbReference type="ChEBI" id="CHEBI:17771"/>
        <dbReference type="ChEBI" id="CHEBI:28938"/>
        <dbReference type="ChEBI" id="CHEBI:57595"/>
        <dbReference type="EC" id="4.3.1.3"/>
    </reaction>
</comment>
<dbReference type="InterPro" id="IPR008948">
    <property type="entry name" value="L-Aspartase-like"/>
</dbReference>
<organism evidence="10 11">
    <name type="scientific">Fervidicola ferrireducens</name>
    <dbReference type="NCBI Taxonomy" id="520764"/>
    <lineage>
        <taxon>Bacteria</taxon>
        <taxon>Bacillati</taxon>
        <taxon>Bacillota</taxon>
        <taxon>Clostridia</taxon>
        <taxon>Thermosediminibacterales</taxon>
        <taxon>Thermosediminibacteraceae</taxon>
        <taxon>Fervidicola</taxon>
    </lineage>
</organism>
<dbReference type="FunCoup" id="A0A140LDQ7">
    <property type="interactions" value="49"/>
</dbReference>
<accession>A0A140LDQ7</accession>
<evidence type="ECO:0000256" key="9">
    <source>
        <dbReference type="RuleBase" id="RU004480"/>
    </source>
</evidence>
<evidence type="ECO:0000313" key="10">
    <source>
        <dbReference type="EMBL" id="KXG78682.1"/>
    </source>
</evidence>
<feature type="modified residue" description="2,3-didehydroalanine (Ser)" evidence="6">
    <location>
        <position position="141"/>
    </location>
</feature>
<dbReference type="GO" id="GO:0005737">
    <property type="term" value="C:cytoplasm"/>
    <property type="evidence" value="ECO:0007669"/>
    <property type="project" value="UniProtKB-SubCell"/>
</dbReference>
<name>A0A140LDQ7_9FIRM</name>
<dbReference type="HAMAP" id="MF_00229">
    <property type="entry name" value="His_ammonia_lyase"/>
    <property type="match status" value="1"/>
</dbReference>
<dbReference type="UniPathway" id="UPA00379">
    <property type="reaction ID" value="UER00549"/>
</dbReference>
<evidence type="ECO:0000256" key="1">
    <source>
        <dbReference type="ARBA" id="ARBA00005113"/>
    </source>
</evidence>
<evidence type="ECO:0000313" key="11">
    <source>
        <dbReference type="Proteomes" id="UP000070427"/>
    </source>
</evidence>
<protein>
    <recommendedName>
        <fullName evidence="2 6">Histidine ammonia-lyase</fullName>
        <shortName evidence="6">Histidase</shortName>
        <ecNumber evidence="2 6">4.3.1.3</ecNumber>
    </recommendedName>
</protein>
<evidence type="ECO:0000256" key="8">
    <source>
        <dbReference type="RuleBase" id="RU004479"/>
    </source>
</evidence>
<evidence type="ECO:0000256" key="7">
    <source>
        <dbReference type="RuleBase" id="RU003954"/>
    </source>
</evidence>
<keyword evidence="6" id="KW-0963">Cytoplasm</keyword>
<dbReference type="InterPro" id="IPR001106">
    <property type="entry name" value="Aromatic_Lyase"/>
</dbReference>
<dbReference type="InterPro" id="IPR022313">
    <property type="entry name" value="Phe/His_NH3-lyase_AS"/>
</dbReference>
<dbReference type="Pfam" id="PF00221">
    <property type="entry name" value="Lyase_aromatic"/>
    <property type="match status" value="1"/>
</dbReference>
<comment type="pathway">
    <text evidence="1 6 8">Amino-acid degradation; L-histidine degradation into L-glutamate; N-formimidoyl-L-glutamate from L-histidine: step 1/3.</text>
</comment>
<evidence type="ECO:0000256" key="6">
    <source>
        <dbReference type="HAMAP-Rule" id="MF_00229"/>
    </source>
</evidence>
<dbReference type="AlphaFoldDB" id="A0A140LDQ7"/>
<comment type="subcellular location">
    <subcellularLocation>
        <location evidence="6 9">Cytoplasm</location>
    </subcellularLocation>
</comment>
<dbReference type="PROSITE" id="PS00488">
    <property type="entry name" value="PAL_HISTIDASE"/>
    <property type="match status" value="1"/>
</dbReference>
<dbReference type="SMR" id="A0A140LDQ7"/>
<proteinExistence type="inferred from homology"/>
<dbReference type="FunFam" id="1.10.275.10:FF:000005">
    <property type="entry name" value="Histidine ammonia-lyase"/>
    <property type="match status" value="1"/>
</dbReference>
<dbReference type="InterPro" id="IPR024083">
    <property type="entry name" value="Fumarase/histidase_N"/>
</dbReference>
<comment type="caution">
    <text evidence="10">The sequence shown here is derived from an EMBL/GenBank/DDBJ whole genome shotgun (WGS) entry which is preliminary data.</text>
</comment>
<dbReference type="EMBL" id="LOED01000001">
    <property type="protein sequence ID" value="KXG78682.1"/>
    <property type="molecule type" value="Genomic_DNA"/>
</dbReference>
<dbReference type="SUPFAM" id="SSF48557">
    <property type="entry name" value="L-aspartase-like"/>
    <property type="match status" value="1"/>
</dbReference>
<keyword evidence="4 6" id="KW-0456">Lyase</keyword>
<dbReference type="Gene3D" id="1.20.200.10">
    <property type="entry name" value="Fumarase/aspartase (Central domain)"/>
    <property type="match status" value="1"/>
</dbReference>
<dbReference type="CDD" id="cd00332">
    <property type="entry name" value="PAL-HAL"/>
    <property type="match status" value="1"/>
</dbReference>
<dbReference type="GO" id="GO:0019556">
    <property type="term" value="P:L-histidine catabolic process to glutamate and formamide"/>
    <property type="evidence" value="ECO:0007669"/>
    <property type="project" value="UniProtKB-UniPathway"/>
</dbReference>
<keyword evidence="11" id="KW-1185">Reference proteome</keyword>
<dbReference type="PANTHER" id="PTHR10362">
    <property type="entry name" value="HISTIDINE AMMONIA-LYASE"/>
    <property type="match status" value="1"/>
</dbReference>
<dbReference type="NCBIfam" id="NF006871">
    <property type="entry name" value="PRK09367.1"/>
    <property type="match status" value="1"/>
</dbReference>
<keyword evidence="3 6" id="KW-0369">Histidine metabolism</keyword>
<dbReference type="InParanoid" id="A0A140LDQ7"/>
<gene>
    <name evidence="6 10" type="primary">hutH</name>
    <name evidence="10" type="ORF">AN618_00200</name>
</gene>
<feature type="cross-link" description="5-imidazolinone (Ala-Gly)" evidence="6">
    <location>
        <begin position="140"/>
        <end position="142"/>
    </location>
</feature>
<dbReference type="GO" id="GO:0019557">
    <property type="term" value="P:L-histidine catabolic process to glutamate and formate"/>
    <property type="evidence" value="ECO:0007669"/>
    <property type="project" value="UniProtKB-UniPathway"/>
</dbReference>
<comment type="PTM">
    <text evidence="6">Contains an active site 4-methylidene-imidazol-5-one (MIO), which is formed autocatalytically by cyclization and dehydration of residues Ala-Ser-Gly.</text>
</comment>
<reference evidence="10 11" key="1">
    <citation type="submission" date="2015-12" db="EMBL/GenBank/DDBJ databases">
        <title>Draft genome sequnece of Fervidicola ferrireducens strain Y170.</title>
        <authorList>
            <person name="Patel B.K."/>
        </authorList>
    </citation>
    <scope>NUCLEOTIDE SEQUENCE [LARGE SCALE GENOMIC DNA]</scope>
    <source>
        <strain evidence="10 11">Y170</strain>
    </source>
</reference>
<dbReference type="GO" id="GO:0004397">
    <property type="term" value="F:histidine ammonia-lyase activity"/>
    <property type="evidence" value="ECO:0007669"/>
    <property type="project" value="UniProtKB-UniRule"/>
</dbReference>
<dbReference type="InterPro" id="IPR005921">
    <property type="entry name" value="HutH"/>
</dbReference>